<reference evidence="2" key="1">
    <citation type="journal article" date="2023" name="Insect Mol. Biol.">
        <title>Genome sequencing provides insights into the evolution of gene families encoding plant cell wall-degrading enzymes in longhorned beetles.</title>
        <authorList>
            <person name="Shin N.R."/>
            <person name="Okamura Y."/>
            <person name="Kirsch R."/>
            <person name="Pauchet Y."/>
        </authorList>
    </citation>
    <scope>NUCLEOTIDE SEQUENCE</scope>
    <source>
        <strain evidence="2">AMC_N1</strain>
    </source>
</reference>
<keyword evidence="1" id="KW-0175">Coiled coil</keyword>
<accession>A0AAV8YLM1</accession>
<dbReference type="PANTHER" id="PTHR47326:SF1">
    <property type="entry name" value="HTH PSQ-TYPE DOMAIN-CONTAINING PROTEIN"/>
    <property type="match status" value="1"/>
</dbReference>
<protein>
    <recommendedName>
        <fullName evidence="4">RNA polymerase alpha subunit</fullName>
    </recommendedName>
</protein>
<sequence length="237" mass="26707">MMGNGVIHPIELSVTFYFTPVNRARKGVIICARGLANSENATKIIFLTKCLQSLRSNWIFSPKSNHGTTKTITVDEAVILIRVSQNPGLSTRRLSTTTGLSQSSICRILEKEVLHHYTTIQQLFHQDLPDIFNVNICCGVISNFVIGPFELPPNLTGPRTARLKRKRGLCTTERHHILPCQYANICMSIFVIGGLAVEDLVYQEEVHSLQELRQRIQEAANTVKNNIEKFCLTFRDI</sequence>
<gene>
    <name evidence="2" type="ORF">NQ318_006932</name>
</gene>
<evidence type="ECO:0000313" key="2">
    <source>
        <dbReference type="EMBL" id="KAJ8952565.1"/>
    </source>
</evidence>
<feature type="coiled-coil region" evidence="1">
    <location>
        <begin position="202"/>
        <end position="229"/>
    </location>
</feature>
<proteinExistence type="predicted"/>
<dbReference type="Proteomes" id="UP001162162">
    <property type="component" value="Unassembled WGS sequence"/>
</dbReference>
<evidence type="ECO:0008006" key="4">
    <source>
        <dbReference type="Google" id="ProtNLM"/>
    </source>
</evidence>
<dbReference type="PANTHER" id="PTHR47326">
    <property type="entry name" value="TRANSPOSABLE ELEMENT TC3 TRANSPOSASE-LIKE PROTEIN"/>
    <property type="match status" value="1"/>
</dbReference>
<dbReference type="AlphaFoldDB" id="A0AAV8YLM1"/>
<comment type="caution">
    <text evidence="2">The sequence shown here is derived from an EMBL/GenBank/DDBJ whole genome shotgun (WGS) entry which is preliminary data.</text>
</comment>
<name>A0AAV8YLM1_9CUCU</name>
<evidence type="ECO:0000313" key="3">
    <source>
        <dbReference type="Proteomes" id="UP001162162"/>
    </source>
</evidence>
<dbReference type="EMBL" id="JAPWTK010000067">
    <property type="protein sequence ID" value="KAJ8952565.1"/>
    <property type="molecule type" value="Genomic_DNA"/>
</dbReference>
<organism evidence="2 3">
    <name type="scientific">Aromia moschata</name>
    <dbReference type="NCBI Taxonomy" id="1265417"/>
    <lineage>
        <taxon>Eukaryota</taxon>
        <taxon>Metazoa</taxon>
        <taxon>Ecdysozoa</taxon>
        <taxon>Arthropoda</taxon>
        <taxon>Hexapoda</taxon>
        <taxon>Insecta</taxon>
        <taxon>Pterygota</taxon>
        <taxon>Neoptera</taxon>
        <taxon>Endopterygota</taxon>
        <taxon>Coleoptera</taxon>
        <taxon>Polyphaga</taxon>
        <taxon>Cucujiformia</taxon>
        <taxon>Chrysomeloidea</taxon>
        <taxon>Cerambycidae</taxon>
        <taxon>Cerambycinae</taxon>
        <taxon>Callichromatini</taxon>
        <taxon>Aromia</taxon>
    </lineage>
</organism>
<evidence type="ECO:0000256" key="1">
    <source>
        <dbReference type="SAM" id="Coils"/>
    </source>
</evidence>
<keyword evidence="3" id="KW-1185">Reference proteome</keyword>